<dbReference type="Gene3D" id="3.90.175.10">
    <property type="entry name" value="Diphtheria Toxin, domain 1"/>
    <property type="match status" value="1"/>
</dbReference>
<organism evidence="2 3">
    <name type="scientific">Symbiodinium natans</name>
    <dbReference type="NCBI Taxonomy" id="878477"/>
    <lineage>
        <taxon>Eukaryota</taxon>
        <taxon>Sar</taxon>
        <taxon>Alveolata</taxon>
        <taxon>Dinophyceae</taxon>
        <taxon>Suessiales</taxon>
        <taxon>Symbiodiniaceae</taxon>
        <taxon>Symbiodinium</taxon>
    </lineage>
</organism>
<dbReference type="InterPro" id="IPR012317">
    <property type="entry name" value="Poly(ADP-ribose)pol_cat_dom"/>
</dbReference>
<dbReference type="Pfam" id="PF00644">
    <property type="entry name" value="PARP"/>
    <property type="match status" value="1"/>
</dbReference>
<keyword evidence="3" id="KW-1185">Reference proteome</keyword>
<dbReference type="Proteomes" id="UP000604046">
    <property type="component" value="Unassembled WGS sequence"/>
</dbReference>
<accession>A0A812KB52</accession>
<evidence type="ECO:0000313" key="2">
    <source>
        <dbReference type="EMBL" id="CAE7224056.1"/>
    </source>
</evidence>
<dbReference type="SUPFAM" id="SSF56399">
    <property type="entry name" value="ADP-ribosylation"/>
    <property type="match status" value="1"/>
</dbReference>
<gene>
    <name evidence="2" type="ORF">SNAT2548_LOCUS8504</name>
</gene>
<proteinExistence type="predicted"/>
<dbReference type="PANTHER" id="PTHR36542:SF2">
    <property type="entry name" value="GIG2-LIKE PROTEIN DRED-RELATED"/>
    <property type="match status" value="1"/>
</dbReference>
<feature type="domain" description="PARP catalytic" evidence="1">
    <location>
        <begin position="120"/>
        <end position="175"/>
    </location>
</feature>
<evidence type="ECO:0000313" key="3">
    <source>
        <dbReference type="Proteomes" id="UP000604046"/>
    </source>
</evidence>
<dbReference type="GO" id="GO:0003950">
    <property type="term" value="F:NAD+ poly-ADP-ribosyltransferase activity"/>
    <property type="evidence" value="ECO:0007669"/>
    <property type="project" value="InterPro"/>
</dbReference>
<comment type="caution">
    <text evidence="2">The sequence shown here is derived from an EMBL/GenBank/DDBJ whole genome shotgun (WGS) entry which is preliminary data.</text>
</comment>
<name>A0A812KB52_9DINO</name>
<dbReference type="EMBL" id="CAJNDS010000635">
    <property type="protein sequence ID" value="CAE7224056.1"/>
    <property type="molecule type" value="Genomic_DNA"/>
</dbReference>
<dbReference type="AlphaFoldDB" id="A0A812KB52"/>
<dbReference type="OrthoDB" id="425894at2759"/>
<reference evidence="2" key="1">
    <citation type="submission" date="2021-02" db="EMBL/GenBank/DDBJ databases">
        <authorList>
            <person name="Dougan E. K."/>
            <person name="Rhodes N."/>
            <person name="Thang M."/>
            <person name="Chan C."/>
        </authorList>
    </citation>
    <scope>NUCLEOTIDE SEQUENCE</scope>
</reference>
<sequence length="238" mass="25371">MAADMMPGFHKLLSAQDRSLHLRKEFVVRMGNVPTTECPNCNGTGAVTSPTNIPIVVRAFAGGILGASLGPGGMVIGAAGAALMDGTVTTSQKCSQCNGRGKVEVDKSRKVQHASRTPSGWHRQGGKTMKMYHGTTAANAQSILENGFKPSSNGMLGKGVYVSADIEKAKRYGHSVLEVEAKLGKTKKIDSQSHPMRTSWHSHGYDSAWVPANCGMVSSGLTETCIFDPDRIRVIREV</sequence>
<protein>
    <recommendedName>
        <fullName evidence="1">PARP catalytic domain-containing protein</fullName>
    </recommendedName>
</protein>
<evidence type="ECO:0000259" key="1">
    <source>
        <dbReference type="Pfam" id="PF00644"/>
    </source>
</evidence>
<dbReference type="PANTHER" id="PTHR36542">
    <property type="entry name" value="GIG2-LIKE PROTEIN DRED-RELATED"/>
    <property type="match status" value="1"/>
</dbReference>
<dbReference type="GO" id="GO:0005737">
    <property type="term" value="C:cytoplasm"/>
    <property type="evidence" value="ECO:0007669"/>
    <property type="project" value="TreeGrafter"/>
</dbReference>